<evidence type="ECO:0000313" key="2">
    <source>
        <dbReference type="EMBL" id="KAA1163857.1"/>
    </source>
</evidence>
<dbReference type="Proteomes" id="UP000324162">
    <property type="component" value="Unassembled WGS sequence"/>
</dbReference>
<dbReference type="EMBL" id="SEUK01000040">
    <property type="protein sequence ID" value="KAA1163857.1"/>
    <property type="molecule type" value="Genomic_DNA"/>
</dbReference>
<protein>
    <recommendedName>
        <fullName evidence="4">DUF916 domain-containing protein</fullName>
    </recommendedName>
</protein>
<sequence length="315" mass="35017">MNWRSILATALITGIVTVSTGMLLFWWQTDKSELSYNSIKSIPFDDANNKFYIQQVEIKNSGDKPIEDVVLLLSFSDGLIEKSKISIDQAIAYSNEVKSKSIRLLVDNLNPGEGANISVIYQSKSDLSTGAKISLRGKGIKGKLNGSVKNQGEESLIISLLAAYAGIFAFIISRKRGRQILVKIIRRRIFGDKLSSGSQKNTIASLLSIYGYPEKAKEYLNAGLSRQYWIEADLLASEAILGNIRLKNDMIKILSRVSMLPNINKTSKSVVIYNIARINKSLGNDIESDTNLEIAKDLDRLEIESRIEFDPLFSS</sequence>
<name>A0AB73BL33_9GAMM</name>
<dbReference type="RefSeq" id="WP_149613523.1">
    <property type="nucleotide sequence ID" value="NZ_SEUK01000040.1"/>
</dbReference>
<evidence type="ECO:0000256" key="1">
    <source>
        <dbReference type="SAM" id="Phobius"/>
    </source>
</evidence>
<comment type="caution">
    <text evidence="2">The sequence shown here is derived from an EMBL/GenBank/DDBJ whole genome shotgun (WGS) entry which is preliminary data.</text>
</comment>
<keyword evidence="1" id="KW-0812">Transmembrane</keyword>
<feature type="transmembrane region" description="Helical" evidence="1">
    <location>
        <begin position="7"/>
        <end position="27"/>
    </location>
</feature>
<reference evidence="2 3" key="1">
    <citation type="submission" date="2019-01" db="EMBL/GenBank/DDBJ databases">
        <title>Genome sequences of marine Pseudoalteromonas species.</title>
        <authorList>
            <person name="Boraston A.B."/>
            <person name="Hehemann J.-H."/>
            <person name="Vickers C.J."/>
            <person name="Salama-Alber O."/>
            <person name="Abe K."/>
            <person name="Hettle A.J."/>
        </authorList>
    </citation>
    <scope>NUCLEOTIDE SEQUENCE [LARGE SCALE GENOMIC DNA]</scope>
    <source>
        <strain evidence="2 3">PS42</strain>
    </source>
</reference>
<keyword evidence="1" id="KW-1133">Transmembrane helix</keyword>
<feature type="transmembrane region" description="Helical" evidence="1">
    <location>
        <begin position="155"/>
        <end position="173"/>
    </location>
</feature>
<dbReference type="AlphaFoldDB" id="A0AB73BL33"/>
<evidence type="ECO:0008006" key="4">
    <source>
        <dbReference type="Google" id="ProtNLM"/>
    </source>
</evidence>
<keyword evidence="1" id="KW-0472">Membrane</keyword>
<organism evidence="2 3">
    <name type="scientific">Pseudoalteromonas fuliginea</name>
    <dbReference type="NCBI Taxonomy" id="1872678"/>
    <lineage>
        <taxon>Bacteria</taxon>
        <taxon>Pseudomonadati</taxon>
        <taxon>Pseudomonadota</taxon>
        <taxon>Gammaproteobacteria</taxon>
        <taxon>Alteromonadales</taxon>
        <taxon>Pseudoalteromonadaceae</taxon>
        <taxon>Pseudoalteromonas</taxon>
    </lineage>
</organism>
<proteinExistence type="predicted"/>
<gene>
    <name evidence="2" type="ORF">EU508_03130</name>
</gene>
<evidence type="ECO:0000313" key="3">
    <source>
        <dbReference type="Proteomes" id="UP000324162"/>
    </source>
</evidence>
<accession>A0AB73BL33</accession>